<dbReference type="Pfam" id="PF00561">
    <property type="entry name" value="Abhydrolase_1"/>
    <property type="match status" value="1"/>
</dbReference>
<comment type="caution">
    <text evidence="2">The sequence shown here is derived from an EMBL/GenBank/DDBJ whole genome shotgun (WGS) entry which is preliminary data.</text>
</comment>
<dbReference type="GO" id="GO:0003824">
    <property type="term" value="F:catalytic activity"/>
    <property type="evidence" value="ECO:0007669"/>
    <property type="project" value="InterPro"/>
</dbReference>
<dbReference type="InterPro" id="IPR000073">
    <property type="entry name" value="AB_hydrolase_1"/>
</dbReference>
<dbReference type="PANTHER" id="PTHR43798:SF24">
    <property type="entry name" value="CIS-3-ALKYL-4-ALKYLOXETAN-2-ONE DECARBOXYLASE"/>
    <property type="match status" value="1"/>
</dbReference>
<accession>A0A4R2I062</accession>
<dbReference type="PRINTS" id="PR00412">
    <property type="entry name" value="EPOXHYDRLASE"/>
</dbReference>
<protein>
    <submittedName>
        <fullName evidence="2">Haloalkane dehalogenase</fullName>
    </submittedName>
</protein>
<dbReference type="SUPFAM" id="SSF53474">
    <property type="entry name" value="alpha/beta-Hydrolases"/>
    <property type="match status" value="1"/>
</dbReference>
<feature type="domain" description="AB hydrolase-1" evidence="1">
    <location>
        <begin position="34"/>
        <end position="147"/>
    </location>
</feature>
<evidence type="ECO:0000313" key="3">
    <source>
        <dbReference type="Proteomes" id="UP000294862"/>
    </source>
</evidence>
<evidence type="ECO:0000259" key="1">
    <source>
        <dbReference type="Pfam" id="PF00561"/>
    </source>
</evidence>
<dbReference type="OrthoDB" id="9773293at2"/>
<dbReference type="RefSeq" id="WP_131999800.1">
    <property type="nucleotide sequence ID" value="NZ_SLWQ01000010.1"/>
</dbReference>
<keyword evidence="3" id="KW-1185">Reference proteome</keyword>
<sequence length="314" mass="34747">MSTDPIATDDLHPRRRMRVLDAEIDYVDIGSGDPIVFLHGNPTSSYLWRNVLPCVAGLGRCLAPDLVGMGRSTPAPSGPLRFVDHARYLDAWFEALGLERKVVLVLHDWGSVLGFHRAHRYPQHVQGIAYMEALVQPRRWDDFPAARAELFRALRSPEGERLALEENFFVETVLPRSVLRPLSDGEMAAYRMPTSSARARLQTLMWARELPIDGTPADVDAIVADYADGLARSTVPKLFVNAEPGALLTGRARDFCRSWPNQREVTVPGIHYLQEDSPAAIGTAIAAFVRELRMPQDVRDSVLRAGDGGALTAS</sequence>
<dbReference type="Proteomes" id="UP000294862">
    <property type="component" value="Unassembled WGS sequence"/>
</dbReference>
<dbReference type="PANTHER" id="PTHR43798">
    <property type="entry name" value="MONOACYLGLYCEROL LIPASE"/>
    <property type="match status" value="1"/>
</dbReference>
<dbReference type="NCBIfam" id="NF002938">
    <property type="entry name" value="PRK03592.1"/>
    <property type="match status" value="1"/>
</dbReference>
<evidence type="ECO:0000313" key="2">
    <source>
        <dbReference type="EMBL" id="TCO37252.1"/>
    </source>
</evidence>
<dbReference type="GO" id="GO:0016020">
    <property type="term" value="C:membrane"/>
    <property type="evidence" value="ECO:0007669"/>
    <property type="project" value="TreeGrafter"/>
</dbReference>
<dbReference type="Gene3D" id="3.40.50.1820">
    <property type="entry name" value="alpha/beta hydrolase"/>
    <property type="match status" value="1"/>
</dbReference>
<organism evidence="2 3">
    <name type="scientific">Dokdonella fugitiva</name>
    <dbReference type="NCBI Taxonomy" id="328517"/>
    <lineage>
        <taxon>Bacteria</taxon>
        <taxon>Pseudomonadati</taxon>
        <taxon>Pseudomonadota</taxon>
        <taxon>Gammaproteobacteria</taxon>
        <taxon>Lysobacterales</taxon>
        <taxon>Rhodanobacteraceae</taxon>
        <taxon>Dokdonella</taxon>
    </lineage>
</organism>
<dbReference type="InterPro" id="IPR000639">
    <property type="entry name" value="Epox_hydrolase-like"/>
</dbReference>
<dbReference type="InterPro" id="IPR029058">
    <property type="entry name" value="AB_hydrolase_fold"/>
</dbReference>
<dbReference type="InterPro" id="IPR050266">
    <property type="entry name" value="AB_hydrolase_sf"/>
</dbReference>
<name>A0A4R2I062_9GAMM</name>
<reference evidence="2 3" key="1">
    <citation type="journal article" date="2015" name="Stand. Genomic Sci.">
        <title>Genomic Encyclopedia of Bacterial and Archaeal Type Strains, Phase III: the genomes of soil and plant-associated and newly described type strains.</title>
        <authorList>
            <person name="Whitman W.B."/>
            <person name="Woyke T."/>
            <person name="Klenk H.P."/>
            <person name="Zhou Y."/>
            <person name="Lilburn T.G."/>
            <person name="Beck B.J."/>
            <person name="De Vos P."/>
            <person name="Vandamme P."/>
            <person name="Eisen J.A."/>
            <person name="Garrity G."/>
            <person name="Hugenholtz P."/>
            <person name="Kyrpides N.C."/>
        </authorList>
    </citation>
    <scope>NUCLEOTIDE SEQUENCE [LARGE SCALE GENOMIC DNA]</scope>
    <source>
        <strain evidence="2 3">A3</strain>
    </source>
</reference>
<dbReference type="EMBL" id="SLWQ01000010">
    <property type="protein sequence ID" value="TCO37252.1"/>
    <property type="molecule type" value="Genomic_DNA"/>
</dbReference>
<gene>
    <name evidence="2" type="ORF">EV148_11063</name>
</gene>
<proteinExistence type="predicted"/>
<dbReference type="AlphaFoldDB" id="A0A4R2I062"/>